<dbReference type="KEGG" id="mff:MFFC18_11740"/>
<reference evidence="3 4" key="1">
    <citation type="submission" date="2019-08" db="EMBL/GenBank/DDBJ databases">
        <title>Deep-cultivation of Planctomycetes and their phenomic and genomic characterization uncovers novel biology.</title>
        <authorList>
            <person name="Wiegand S."/>
            <person name="Jogler M."/>
            <person name="Boedeker C."/>
            <person name="Pinto D."/>
            <person name="Vollmers J."/>
            <person name="Rivas-Marin E."/>
            <person name="Kohn T."/>
            <person name="Peeters S.H."/>
            <person name="Heuer A."/>
            <person name="Rast P."/>
            <person name="Oberbeckmann S."/>
            <person name="Bunk B."/>
            <person name="Jeske O."/>
            <person name="Meyerdierks A."/>
            <person name="Storesund J.E."/>
            <person name="Kallscheuer N."/>
            <person name="Luecker S."/>
            <person name="Lage O.M."/>
            <person name="Pohl T."/>
            <person name="Merkel B.J."/>
            <person name="Hornburger P."/>
            <person name="Mueller R.-W."/>
            <person name="Bruemmer F."/>
            <person name="Labrenz M."/>
            <person name="Spormann A.M."/>
            <person name="Op den Camp H."/>
            <person name="Overmann J."/>
            <person name="Amann R."/>
            <person name="Jetten M.S.M."/>
            <person name="Mascher T."/>
            <person name="Medema M.H."/>
            <person name="Devos D.P."/>
            <person name="Kaster A.-K."/>
            <person name="Ovreas L."/>
            <person name="Rohde M."/>
            <person name="Galperin M.Y."/>
            <person name="Jogler C."/>
        </authorList>
    </citation>
    <scope>NUCLEOTIDE SEQUENCE [LARGE SCALE GENOMIC DNA]</scope>
    <source>
        <strain evidence="3 4">FC18</strain>
    </source>
</reference>
<keyword evidence="4" id="KW-1185">Reference proteome</keyword>
<dbReference type="PROSITE" id="PS50234">
    <property type="entry name" value="VWFA"/>
    <property type="match status" value="1"/>
</dbReference>
<dbReference type="Pfam" id="PF13768">
    <property type="entry name" value="VWA_3"/>
    <property type="match status" value="1"/>
</dbReference>
<proteinExistence type="predicted"/>
<evidence type="ECO:0000256" key="1">
    <source>
        <dbReference type="SAM" id="MobiDB-lite"/>
    </source>
</evidence>
<evidence type="ECO:0000313" key="3">
    <source>
        <dbReference type="EMBL" id="QEG21318.1"/>
    </source>
</evidence>
<name>A0A5B9P4K5_9BACT</name>
<dbReference type="GO" id="GO:0034513">
    <property type="term" value="F:box H/ACA snoRNA binding"/>
    <property type="evidence" value="ECO:0007669"/>
    <property type="project" value="TreeGrafter"/>
</dbReference>
<evidence type="ECO:0000259" key="2">
    <source>
        <dbReference type="PROSITE" id="PS50234"/>
    </source>
</evidence>
<dbReference type="STRING" id="980251.GCA_001642875_01766"/>
<gene>
    <name evidence="3" type="ORF">MFFC18_11740</name>
</gene>
<dbReference type="GO" id="GO:0000454">
    <property type="term" value="P:snoRNA guided rRNA pseudouridine synthesis"/>
    <property type="evidence" value="ECO:0007669"/>
    <property type="project" value="TreeGrafter"/>
</dbReference>
<accession>A0A5B9P4K5</accession>
<sequence>MSIRTATVALRGIFVALVGLSFANPGVLAAQIENASPARMATFEDAGETSFALSIGPESQNHQRASDIIVFVDTSASQTGAFKRDSIEMLRGFIRNLSGDDRVAIFAVDLEAVALYRGFVSPLDDKVQVAIENLSNRVALGSTDMESMIDTAIESFDSDDSRNRNVVYVGDGISRAGILHTDSFTDAVKRLAEKQISVSSFAIGPERNIALLAALANNSGGNIVVDTDATDSVSKGSMALAKTVHGSVFWPQTAKLPENLVEVYPGKCPPMRTDRDTILVGSISDRNALNVELKGIMDGREVTKAWSIQPESASSEFAFLPKMLQEVRKDGGVSLPTVGSAGLAEYARMVNDSAVDLNLLGGSNVTTNGTAAIASAAPKNESRVALAARYRLQEESNPFGEVEEQDPQDPFGEPVETPTEDVPGGIELDIDDSEMEVAPNQQQPGTIIEDPVDIVPVPEEAVISDPIVMGTPQSDISRMLMEAERDDLREQILSVEDRDRIINEKLRKQVQYETERALQEQSTDPAAAIERLKNMLEVVDQTPELTQGTVSELRHRLESSLMSATRRKLEFDQQQQLASRNNATADSIRAEILNYERNEEKIARLLAQYNALMSEGNYETAENVADSVYEAYPNTPEPVLATERARIARSHFELLKIRRDKERLFTASVREIYKSTYPIPGNPPLVFPDAEEWIEKKAMRAKYQNVRLAGGENERRILDQLDERVDLIYDNEPFGDVRAELAKEMKINIVIDQNLEGILDDDTDVFSNLSGITLGKGLRTMLKKVDATYVVKDEVLLIISIDDENEPDYLVTDVYNVGDLVAPRSSPTAFSGGGGGFGGGGQGGGGFGGGGQGGGGFGGGGGRGGGGFGGGAGGGVFCIQDAAVGFSISEETPAQAVKPNTVSFKPGNLIEVAPSADPIAAWDAYFKSNKPESKAVLATVRHMVSQDRHEEIVALINAAIRNDQGNSSWMFQALGLSMQILGRPTSEIERAIMSAVDLSDDLQDAMIAAMYMSKNGMVDRSLRVLEDLSKTNPSLVQPYEVGLAIAESNNHVDGMRWSSAGVLGQEWPDRPELTKRARYAAAAVKTELKKSGNTEELAKFENELMKAKHRDCFIEVSWTGDADIDVYVEEPGGTICSRLNPRTTAGGVYYGDVYSIGKSESGLMKEQYVLPKGFSGDYRLIIRRMMGEVTSGKVNVAIHNHFNSDDEASLQKAVKLDSKGAIVLFKLSDGRRTDDLDQHTLETLVRKKMAIKQTALAQKMANFVSPESLWPGNFAFQAPGGNGGTGGGNGSGDDFFPGAGGNNGGNQNSFGTFSPSVVGYTPQITQLQTGTALQVNHATTADRLYVLISATPNITTITEVQTFNILGNADNATGGGGGAGGGGGFGGGAGGGGGGNF</sequence>
<dbReference type="Gene3D" id="3.40.50.410">
    <property type="entry name" value="von Willebrand factor, type A domain"/>
    <property type="match status" value="1"/>
</dbReference>
<dbReference type="RefSeq" id="WP_084416692.1">
    <property type="nucleotide sequence ID" value="NZ_CP042912.1"/>
</dbReference>
<dbReference type="InterPro" id="IPR036465">
    <property type="entry name" value="vWFA_dom_sf"/>
</dbReference>
<protein>
    <recommendedName>
        <fullName evidence="2">VWFA domain-containing protein</fullName>
    </recommendedName>
</protein>
<evidence type="ECO:0000313" key="4">
    <source>
        <dbReference type="Proteomes" id="UP000322214"/>
    </source>
</evidence>
<dbReference type="PANTHER" id="PTHR23237">
    <property type="entry name" value="NUCLEOLAR PROTEIN FAMILY A MEMBER 1 SNORNP PROTEIN GAR1"/>
    <property type="match status" value="1"/>
</dbReference>
<organism evidence="3 4">
    <name type="scientific">Mariniblastus fucicola</name>
    <dbReference type="NCBI Taxonomy" id="980251"/>
    <lineage>
        <taxon>Bacteria</taxon>
        <taxon>Pseudomonadati</taxon>
        <taxon>Planctomycetota</taxon>
        <taxon>Planctomycetia</taxon>
        <taxon>Pirellulales</taxon>
        <taxon>Pirellulaceae</taxon>
        <taxon>Mariniblastus</taxon>
    </lineage>
</organism>
<feature type="domain" description="VWFA" evidence="2">
    <location>
        <begin position="67"/>
        <end position="244"/>
    </location>
</feature>
<dbReference type="InterPro" id="IPR002035">
    <property type="entry name" value="VWF_A"/>
</dbReference>
<dbReference type="EMBL" id="CP042912">
    <property type="protein sequence ID" value="QEG21318.1"/>
    <property type="molecule type" value="Genomic_DNA"/>
</dbReference>
<dbReference type="SUPFAM" id="SSF53300">
    <property type="entry name" value="vWA-like"/>
    <property type="match status" value="1"/>
</dbReference>
<dbReference type="PANTHER" id="PTHR23237:SF6">
    <property type="entry name" value="H_ACA RIBONUCLEOPROTEIN COMPLEX SUBUNIT 1"/>
    <property type="match status" value="1"/>
</dbReference>
<dbReference type="Proteomes" id="UP000322214">
    <property type="component" value="Chromosome"/>
</dbReference>
<feature type="region of interest" description="Disordered" evidence="1">
    <location>
        <begin position="396"/>
        <end position="421"/>
    </location>
</feature>